<dbReference type="GO" id="GO:0030020">
    <property type="term" value="F:extracellular matrix structural constituent conferring tensile strength"/>
    <property type="evidence" value="ECO:0007669"/>
    <property type="project" value="TreeGrafter"/>
</dbReference>
<comment type="subcellular location">
    <subcellularLocation>
        <location evidence="1">Secreted</location>
        <location evidence="1">Extracellular space</location>
        <location evidence="1">Extracellular matrix</location>
    </subcellularLocation>
</comment>
<feature type="region of interest" description="Disordered" evidence="3">
    <location>
        <begin position="8"/>
        <end position="37"/>
    </location>
</feature>
<evidence type="ECO:0000313" key="5">
    <source>
        <dbReference type="Proteomes" id="UP000233556"/>
    </source>
</evidence>
<protein>
    <submittedName>
        <fullName evidence="4">Collagen alpha-1 chain</fullName>
    </submittedName>
</protein>
<evidence type="ECO:0000256" key="1">
    <source>
        <dbReference type="ARBA" id="ARBA00004498"/>
    </source>
</evidence>
<evidence type="ECO:0000256" key="2">
    <source>
        <dbReference type="ARBA" id="ARBA00022530"/>
    </source>
</evidence>
<name>A0A2I0TLF3_LIMLA</name>
<dbReference type="OrthoDB" id="8939548at2759"/>
<keyword evidence="5" id="KW-1185">Reference proteome</keyword>
<dbReference type="EMBL" id="KZ508972">
    <property type="protein sequence ID" value="PKU34592.1"/>
    <property type="molecule type" value="Genomic_DNA"/>
</dbReference>
<evidence type="ECO:0000313" key="4">
    <source>
        <dbReference type="EMBL" id="PKU34592.1"/>
    </source>
</evidence>
<dbReference type="GO" id="GO:0005615">
    <property type="term" value="C:extracellular space"/>
    <property type="evidence" value="ECO:0007669"/>
    <property type="project" value="TreeGrafter"/>
</dbReference>
<keyword evidence="4" id="KW-0176">Collagen</keyword>
<gene>
    <name evidence="4" type="ORF">llap_15104</name>
</gene>
<dbReference type="Pfam" id="PF01391">
    <property type="entry name" value="Collagen"/>
    <property type="match status" value="1"/>
</dbReference>
<reference evidence="5" key="1">
    <citation type="submission" date="2017-11" db="EMBL/GenBank/DDBJ databases">
        <authorList>
            <person name="Lima N.C."/>
            <person name="Parody-Merino A.M."/>
            <person name="Battley P.F."/>
            <person name="Fidler A.E."/>
            <person name="Prosdocimi F."/>
        </authorList>
    </citation>
    <scope>NUCLEOTIDE SEQUENCE [LARGE SCALE GENOMIC DNA]</scope>
</reference>
<reference evidence="5" key="2">
    <citation type="submission" date="2017-12" db="EMBL/GenBank/DDBJ databases">
        <title>Genome sequence of the Bar-tailed Godwit (Limosa lapponica baueri).</title>
        <authorList>
            <person name="Lima N.C.B."/>
            <person name="Parody-Merino A.M."/>
            <person name="Battley P.F."/>
            <person name="Fidler A.E."/>
            <person name="Prosdocimi F."/>
        </authorList>
    </citation>
    <scope>NUCLEOTIDE SEQUENCE [LARGE SCALE GENOMIC DNA]</scope>
</reference>
<dbReference type="PANTHER" id="PTHR24023">
    <property type="entry name" value="COLLAGEN ALPHA"/>
    <property type="match status" value="1"/>
</dbReference>
<dbReference type="InterPro" id="IPR050149">
    <property type="entry name" value="Collagen_superfamily"/>
</dbReference>
<dbReference type="GO" id="GO:0005581">
    <property type="term" value="C:collagen trimer"/>
    <property type="evidence" value="ECO:0007669"/>
    <property type="project" value="UniProtKB-KW"/>
</dbReference>
<feature type="region of interest" description="Disordered" evidence="3">
    <location>
        <begin position="93"/>
        <end position="128"/>
    </location>
</feature>
<dbReference type="InterPro" id="IPR008160">
    <property type="entry name" value="Collagen"/>
</dbReference>
<organism evidence="4 5">
    <name type="scientific">Limosa lapponica baueri</name>
    <dbReference type="NCBI Taxonomy" id="1758121"/>
    <lineage>
        <taxon>Eukaryota</taxon>
        <taxon>Metazoa</taxon>
        <taxon>Chordata</taxon>
        <taxon>Craniata</taxon>
        <taxon>Vertebrata</taxon>
        <taxon>Euteleostomi</taxon>
        <taxon>Archelosauria</taxon>
        <taxon>Archosauria</taxon>
        <taxon>Dinosauria</taxon>
        <taxon>Saurischia</taxon>
        <taxon>Theropoda</taxon>
        <taxon>Coelurosauria</taxon>
        <taxon>Aves</taxon>
        <taxon>Neognathae</taxon>
        <taxon>Neoaves</taxon>
        <taxon>Charadriiformes</taxon>
        <taxon>Scolopacidae</taxon>
        <taxon>Limosa</taxon>
    </lineage>
</organism>
<dbReference type="AlphaFoldDB" id="A0A2I0TLF3"/>
<accession>A0A2I0TLF3</accession>
<keyword evidence="2" id="KW-0964">Secreted</keyword>
<keyword evidence="2" id="KW-0272">Extracellular matrix</keyword>
<evidence type="ECO:0000256" key="3">
    <source>
        <dbReference type="SAM" id="MobiDB-lite"/>
    </source>
</evidence>
<dbReference type="GO" id="GO:0031012">
    <property type="term" value="C:extracellular matrix"/>
    <property type="evidence" value="ECO:0007669"/>
    <property type="project" value="TreeGrafter"/>
</dbReference>
<proteinExistence type="predicted"/>
<dbReference type="GO" id="GO:0030198">
    <property type="term" value="P:extracellular matrix organization"/>
    <property type="evidence" value="ECO:0007669"/>
    <property type="project" value="TreeGrafter"/>
</dbReference>
<sequence length="215" mass="22338">MPITYQLLHLDYPSPTPSPDGGDPETRTKGDATVDDPLVDEYNYETINEEYFTPLPYEDVNYNEEVDPQGGLTENAVEAELPTSTVITYNETDGLPGPPGPTGPVGLMGDPGERGPPGRPGLPGADGLPGPPGTMLMLPFRFSGGGDAGSKGPLVSAQEAQAQAILQQARLALRGPAGPMGLTGRPGPMVSEWAIKDGADPVGTSSADALGYLHE</sequence>
<dbReference type="PANTHER" id="PTHR24023:SF1082">
    <property type="entry name" value="COLLAGEN TRIPLE HELIX REPEAT"/>
    <property type="match status" value="1"/>
</dbReference>
<dbReference type="Proteomes" id="UP000233556">
    <property type="component" value="Unassembled WGS sequence"/>
</dbReference>